<dbReference type="OrthoDB" id="513408at2"/>
<sequence length="821" mass="92111">MNNTILVLGGDGYYGWPISLKLAVAHPGTKILIADNEWRRNTVRRVGSDSLIPIATAARRIAAFRELYGQDNLHYLKIDINSEALEDLIREEQPHTIYHMAQQCSAPYSMLGLAESIYTINNNEGNNMRLLWAVRKHVPDAHIIKMGSMGEYATNGGIDIAEGYFNPEFNGRKAVNPLPFPRQSDDVYHISKINDSNYISMACRKWGLRITEVMQSTLFGVYTEEMQDCADLYTRFDYDDIFGTVVNRFLTQALTGHPLTVYGKGNQTTGIMPMKDAVHSLELIAGTVPAKGVHKVVNHVTKANCTINELAEGVKQLAESLGFAVTINHVFDPRSEANCVKHDIRVITEHIDNHLTASTVEDVLRETFGIIARHQERVDTAAFTHHIHAFQGLYAAQPATEEETADLVTNEENWRAFRQNNFPGDPINLNPGTLGSVSAAVGKVRHSAAFEQVVRSPLGLYEYGRTNLMAVRALARQIWPSKGYQLAVTNGTSQTINLLALALLRAFGKTKSGRIRVVTTRHEHPGGIGVFEQLPEFEVYYLDDEVMQDEDHFRSAISCLKPQVSLLSHVFYASGNTAPYSYWSSVIREEAPDCKQILDVSQSIGLYELPFGSADILLGSLHKWVFGPHGSGLTWLKDDLRDWIGGLFWNGIDGNADPATARLNQQGGQDFLQYAEILESLRLYHKTGSELVWKRSAYLSAQLRELLEDVLTRYGIQHTIVTRNADAPMLSIGFEDFRPYDLYCELNAKGIHCKCIMNYKKDGKEYHILRFGLPYYETTDRLRYAAQVFESLLKEQQKVVRMAVTEPADQAKKEDSISAVA</sequence>
<evidence type="ECO:0000256" key="1">
    <source>
        <dbReference type="ARBA" id="ARBA00007637"/>
    </source>
</evidence>
<dbReference type="Pfam" id="PF00266">
    <property type="entry name" value="Aminotran_5"/>
    <property type="match status" value="1"/>
</dbReference>
<dbReference type="InterPro" id="IPR015422">
    <property type="entry name" value="PyrdxlP-dep_Trfase_small"/>
</dbReference>
<evidence type="ECO:0000313" key="6">
    <source>
        <dbReference type="Proteomes" id="UP000295164"/>
    </source>
</evidence>
<dbReference type="InterPro" id="IPR001509">
    <property type="entry name" value="Epimerase_deHydtase"/>
</dbReference>
<comment type="caution">
    <text evidence="5">The sequence shown here is derived from an EMBL/GenBank/DDBJ whole genome shotgun (WGS) entry which is preliminary data.</text>
</comment>
<dbReference type="InterPro" id="IPR036291">
    <property type="entry name" value="NAD(P)-bd_dom_sf"/>
</dbReference>
<dbReference type="EMBL" id="SKFH01000023">
    <property type="protein sequence ID" value="TCZ69066.1"/>
    <property type="molecule type" value="Genomic_DNA"/>
</dbReference>
<dbReference type="Gene3D" id="3.40.640.10">
    <property type="entry name" value="Type I PLP-dependent aspartate aminotransferase-like (Major domain)"/>
    <property type="match status" value="1"/>
</dbReference>
<dbReference type="Gene3D" id="3.40.50.720">
    <property type="entry name" value="NAD(P)-binding Rossmann-like Domain"/>
    <property type="match status" value="1"/>
</dbReference>
<dbReference type="SUPFAM" id="SSF51735">
    <property type="entry name" value="NAD(P)-binding Rossmann-fold domains"/>
    <property type="match status" value="1"/>
</dbReference>
<reference evidence="5 6" key="1">
    <citation type="submission" date="2019-03" db="EMBL/GenBank/DDBJ databases">
        <authorList>
            <person name="Kim M.K.M."/>
        </authorList>
    </citation>
    <scope>NUCLEOTIDE SEQUENCE [LARGE SCALE GENOMIC DNA]</scope>
    <source>
        <strain evidence="5 6">17J68-15</strain>
    </source>
</reference>
<evidence type="ECO:0000256" key="2">
    <source>
        <dbReference type="ARBA" id="ARBA00022898"/>
    </source>
</evidence>
<feature type="domain" description="NAD-dependent epimerase/dehydratase" evidence="4">
    <location>
        <begin position="5"/>
        <end position="284"/>
    </location>
</feature>
<dbReference type="InterPro" id="IPR015424">
    <property type="entry name" value="PyrdxlP-dep_Trfase"/>
</dbReference>
<dbReference type="RefSeq" id="WP_131852586.1">
    <property type="nucleotide sequence ID" value="NZ_SKFH01000023.1"/>
</dbReference>
<dbReference type="Proteomes" id="UP000295164">
    <property type="component" value="Unassembled WGS sequence"/>
</dbReference>
<evidence type="ECO:0000259" key="3">
    <source>
        <dbReference type="Pfam" id="PF00266"/>
    </source>
</evidence>
<dbReference type="Gene3D" id="3.90.1150.10">
    <property type="entry name" value="Aspartate Aminotransferase, domain 1"/>
    <property type="match status" value="1"/>
</dbReference>
<gene>
    <name evidence="5" type="ORF">E0486_12860</name>
</gene>
<dbReference type="Gene3D" id="3.90.25.10">
    <property type="entry name" value="UDP-galactose 4-epimerase, domain 1"/>
    <property type="match status" value="1"/>
</dbReference>
<evidence type="ECO:0000259" key="4">
    <source>
        <dbReference type="Pfam" id="PF01370"/>
    </source>
</evidence>
<protein>
    <submittedName>
        <fullName evidence="5">NAD-dependent epimerase/dehydratase family protein</fullName>
    </submittedName>
</protein>
<organism evidence="5 6">
    <name type="scientific">Flaviaesturariibacter aridisoli</name>
    <dbReference type="NCBI Taxonomy" id="2545761"/>
    <lineage>
        <taxon>Bacteria</taxon>
        <taxon>Pseudomonadati</taxon>
        <taxon>Bacteroidota</taxon>
        <taxon>Chitinophagia</taxon>
        <taxon>Chitinophagales</taxon>
        <taxon>Chitinophagaceae</taxon>
        <taxon>Flaviaestuariibacter</taxon>
    </lineage>
</organism>
<dbReference type="PANTHER" id="PTHR43000">
    <property type="entry name" value="DTDP-D-GLUCOSE 4,6-DEHYDRATASE-RELATED"/>
    <property type="match status" value="1"/>
</dbReference>
<comment type="similarity">
    <text evidence="1">Belongs to the NAD(P)-dependent epimerase/dehydratase family.</text>
</comment>
<dbReference type="InterPro" id="IPR000192">
    <property type="entry name" value="Aminotrans_V_dom"/>
</dbReference>
<keyword evidence="6" id="KW-1185">Reference proteome</keyword>
<accession>A0A4R4DYJ4</accession>
<name>A0A4R4DYJ4_9BACT</name>
<dbReference type="AlphaFoldDB" id="A0A4R4DYJ4"/>
<dbReference type="InterPro" id="IPR015421">
    <property type="entry name" value="PyrdxlP-dep_Trfase_major"/>
</dbReference>
<keyword evidence="2" id="KW-0663">Pyridoxal phosphate</keyword>
<proteinExistence type="inferred from homology"/>
<dbReference type="SUPFAM" id="SSF53383">
    <property type="entry name" value="PLP-dependent transferases"/>
    <property type="match status" value="1"/>
</dbReference>
<dbReference type="Pfam" id="PF01370">
    <property type="entry name" value="Epimerase"/>
    <property type="match status" value="1"/>
</dbReference>
<feature type="domain" description="Aminotransferase class V" evidence="3">
    <location>
        <begin position="477"/>
        <end position="780"/>
    </location>
</feature>
<evidence type="ECO:0000313" key="5">
    <source>
        <dbReference type="EMBL" id="TCZ69066.1"/>
    </source>
</evidence>